<feature type="disulfide bond" evidence="4">
    <location>
        <begin position="103"/>
        <end position="120"/>
    </location>
</feature>
<keyword evidence="2" id="KW-0677">Repeat</keyword>
<dbReference type="VEuPathDB" id="ToxoDB:NCLIV_061760"/>
<dbReference type="SMART" id="SM00181">
    <property type="entry name" value="EGF"/>
    <property type="match status" value="3"/>
</dbReference>
<feature type="disulfide bond" evidence="4">
    <location>
        <begin position="44"/>
        <end position="61"/>
    </location>
</feature>
<accession>A0A0M4B3R2</accession>
<comment type="caution">
    <text evidence="4">Lacks conserved residue(s) required for the propagation of feature annotation.</text>
</comment>
<evidence type="ECO:0000256" key="3">
    <source>
        <dbReference type="ARBA" id="ARBA00023157"/>
    </source>
</evidence>
<feature type="transmembrane region" description="Helical" evidence="6">
    <location>
        <begin position="266"/>
        <end position="289"/>
    </location>
</feature>
<protein>
    <submittedName>
        <fullName evidence="8">Microneme protein 6</fullName>
    </submittedName>
</protein>
<keyword evidence="1 4" id="KW-0245">EGF-like domain</keyword>
<dbReference type="PROSITE" id="PS00010">
    <property type="entry name" value="ASX_HYDROXYL"/>
    <property type="match status" value="1"/>
</dbReference>
<keyword evidence="6" id="KW-0812">Transmembrane</keyword>
<dbReference type="InterPro" id="IPR000152">
    <property type="entry name" value="EGF-type_Asp/Asn_hydroxyl_site"/>
</dbReference>
<feature type="compositionally biased region" description="Basic and acidic residues" evidence="5">
    <location>
        <begin position="249"/>
        <end position="261"/>
    </location>
</feature>
<dbReference type="PROSITE" id="PS50026">
    <property type="entry name" value="EGF_3"/>
    <property type="match status" value="2"/>
</dbReference>
<feature type="compositionally biased region" description="Basic and acidic residues" evidence="5">
    <location>
        <begin position="227"/>
        <end position="238"/>
    </location>
</feature>
<evidence type="ECO:0000256" key="1">
    <source>
        <dbReference type="ARBA" id="ARBA00022536"/>
    </source>
</evidence>
<evidence type="ECO:0000256" key="5">
    <source>
        <dbReference type="SAM" id="MobiDB-lite"/>
    </source>
</evidence>
<name>A0A0M4B3R2_NEOCA</name>
<feature type="domain" description="EGF-like" evidence="7">
    <location>
        <begin position="94"/>
        <end position="132"/>
    </location>
</feature>
<evidence type="ECO:0000259" key="7">
    <source>
        <dbReference type="PROSITE" id="PS50026"/>
    </source>
</evidence>
<dbReference type="InterPro" id="IPR013032">
    <property type="entry name" value="EGF-like_CS"/>
</dbReference>
<keyword evidence="3 4" id="KW-1015">Disulfide bond</keyword>
<dbReference type="AlphaFoldDB" id="A0A0M4B3R2"/>
<evidence type="ECO:0000256" key="4">
    <source>
        <dbReference type="PROSITE-ProRule" id="PRU00076"/>
    </source>
</evidence>
<feature type="domain" description="EGF-like" evidence="7">
    <location>
        <begin position="35"/>
        <end position="79"/>
    </location>
</feature>
<keyword evidence="6" id="KW-1133">Transmembrane helix</keyword>
<dbReference type="Pfam" id="PF12661">
    <property type="entry name" value="hEGF"/>
    <property type="match status" value="1"/>
</dbReference>
<feature type="region of interest" description="Disordered" evidence="5">
    <location>
        <begin position="191"/>
        <end position="263"/>
    </location>
</feature>
<dbReference type="InterPro" id="IPR000742">
    <property type="entry name" value="EGF"/>
</dbReference>
<dbReference type="Gene3D" id="2.10.25.10">
    <property type="entry name" value="Laminin"/>
    <property type="match status" value="2"/>
</dbReference>
<dbReference type="EMBL" id="KP970627">
    <property type="protein sequence ID" value="ALB39003.1"/>
    <property type="molecule type" value="Genomic_DNA"/>
</dbReference>
<dbReference type="SUPFAM" id="SSF57184">
    <property type="entry name" value="Growth factor receptor domain"/>
    <property type="match status" value="1"/>
</dbReference>
<evidence type="ECO:0000256" key="2">
    <source>
        <dbReference type="ARBA" id="ARBA00022737"/>
    </source>
</evidence>
<evidence type="ECO:0000313" key="8">
    <source>
        <dbReference type="EMBL" id="ALB39003.1"/>
    </source>
</evidence>
<evidence type="ECO:0000256" key="6">
    <source>
        <dbReference type="SAM" id="Phobius"/>
    </source>
</evidence>
<reference evidence="8" key="1">
    <citation type="submission" date="2015-03" db="EMBL/GenBank/DDBJ databases">
        <authorList>
            <person name="Murphy D."/>
        </authorList>
    </citation>
    <scope>NUCLEOTIDE SEQUENCE</scope>
</reference>
<proteinExistence type="predicted"/>
<dbReference type="InterPro" id="IPR009030">
    <property type="entry name" value="Growth_fac_rcpt_cys_sf"/>
</dbReference>
<dbReference type="OMA" id="ENGCGPP"/>
<sequence>MWLFRNCVAAVVAAEGFLWLQNDPRFFVLPGNGQVANPCDGKPCGPDEAGSCVSTPSGYTCECEQGYDLGVENDQVTCVVSLVNGLASVLSSSKTTACRSNPCGPTEAGVCEDATSGYICHCKPGYTPVNGRGGLTCKQSRTLEWSLCENNACGPANAVQECRPVGYSGRVCLCNEGFEAVMDATADIKCKPASPHRHRPDTGPGRDRGITPTPGESGEGEEDGSREDEPVPERDNTDRTPPANDGTQPEEKSGGKKEESKGSAAAIAGGVIGGLLLLGAAGGGAAYMMKSKGNDESEQVNFETGEAGADNTDDVEVLVDMDSKTWD</sequence>
<dbReference type="VEuPathDB" id="ToxoDB:Ncaninum_LIV_000319600"/>
<dbReference type="Pfam" id="PF00008">
    <property type="entry name" value="EGF"/>
    <property type="match status" value="1"/>
</dbReference>
<keyword evidence="6" id="KW-0472">Membrane</keyword>
<feature type="compositionally biased region" description="Basic and acidic residues" evidence="5">
    <location>
        <begin position="200"/>
        <end position="209"/>
    </location>
</feature>
<organism evidence="8">
    <name type="scientific">Neospora caninum</name>
    <name type="common">Coccidian parasite</name>
    <dbReference type="NCBI Taxonomy" id="29176"/>
    <lineage>
        <taxon>Eukaryota</taxon>
        <taxon>Sar</taxon>
        <taxon>Alveolata</taxon>
        <taxon>Apicomplexa</taxon>
        <taxon>Conoidasida</taxon>
        <taxon>Coccidia</taxon>
        <taxon>Eucoccidiorida</taxon>
        <taxon>Eimeriorina</taxon>
        <taxon>Sarcocystidae</taxon>
        <taxon>Neospora</taxon>
    </lineage>
</organism>